<evidence type="ECO:0000256" key="4">
    <source>
        <dbReference type="ARBA" id="ARBA00023136"/>
    </source>
</evidence>
<dbReference type="PANTHER" id="PTHR21676">
    <property type="entry name" value="PROTEIN STUM"/>
    <property type="match status" value="1"/>
</dbReference>
<dbReference type="EMBL" id="CAJNOR010000496">
    <property type="protein sequence ID" value="CAF0931082.1"/>
    <property type="molecule type" value="Genomic_DNA"/>
</dbReference>
<dbReference type="GO" id="GO:0016020">
    <property type="term" value="C:membrane"/>
    <property type="evidence" value="ECO:0007669"/>
    <property type="project" value="UniProtKB-SubCell"/>
</dbReference>
<evidence type="ECO:0000313" key="8">
    <source>
        <dbReference type="Proteomes" id="UP000663828"/>
    </source>
</evidence>
<evidence type="ECO:0000256" key="3">
    <source>
        <dbReference type="ARBA" id="ARBA00022989"/>
    </source>
</evidence>
<name>A0A814BTU0_ADIRI</name>
<comment type="subcellular location">
    <subcellularLocation>
        <location evidence="1">Membrane</location>
        <topology evidence="1">Multi-pass membrane protein</topology>
    </subcellularLocation>
</comment>
<evidence type="ECO:0008006" key="9">
    <source>
        <dbReference type="Google" id="ProtNLM"/>
    </source>
</evidence>
<comment type="caution">
    <text evidence="7">The sequence shown here is derived from an EMBL/GenBank/DDBJ whole genome shotgun (WGS) entry which is preliminary data.</text>
</comment>
<dbReference type="InterPro" id="IPR026673">
    <property type="entry name" value="SPEC3/Stum"/>
</dbReference>
<proteinExistence type="predicted"/>
<evidence type="ECO:0000256" key="1">
    <source>
        <dbReference type="ARBA" id="ARBA00004141"/>
    </source>
</evidence>
<keyword evidence="4 6" id="KW-0472">Membrane</keyword>
<sequence length="191" mass="21403">MSMSSPQIIFDEARSLTPDPTHPANRTPRRSHVSISSSKRASMNVGASNSNKAKQGMFRRAVPQMPRVLAFICFALNLVLPGTGTLVSAFAVFCCGKHDYEKNIVAFFYNVLAAILQISTIFLLVGWIWSIRWGILFVQMSSNKNVMAQSIPFYVRRQSSVDTHMQPFLTQMVAPRVPPLLEDKHELDSTQ</sequence>
<feature type="compositionally biased region" description="Polar residues" evidence="5">
    <location>
        <begin position="33"/>
        <end position="52"/>
    </location>
</feature>
<protein>
    <recommendedName>
        <fullName evidence="9">Protein SPEC3</fullName>
    </recommendedName>
</protein>
<evidence type="ECO:0000313" key="7">
    <source>
        <dbReference type="EMBL" id="CAF0931082.1"/>
    </source>
</evidence>
<dbReference type="Proteomes" id="UP000663828">
    <property type="component" value="Unassembled WGS sequence"/>
</dbReference>
<keyword evidence="2 6" id="KW-0812">Transmembrane</keyword>
<feature type="region of interest" description="Disordered" evidence="5">
    <location>
        <begin position="14"/>
        <end position="52"/>
    </location>
</feature>
<organism evidence="7 8">
    <name type="scientific">Adineta ricciae</name>
    <name type="common">Rotifer</name>
    <dbReference type="NCBI Taxonomy" id="249248"/>
    <lineage>
        <taxon>Eukaryota</taxon>
        <taxon>Metazoa</taxon>
        <taxon>Spiralia</taxon>
        <taxon>Gnathifera</taxon>
        <taxon>Rotifera</taxon>
        <taxon>Eurotatoria</taxon>
        <taxon>Bdelloidea</taxon>
        <taxon>Adinetida</taxon>
        <taxon>Adinetidae</taxon>
        <taxon>Adineta</taxon>
    </lineage>
</organism>
<feature type="transmembrane region" description="Helical" evidence="6">
    <location>
        <begin position="104"/>
        <end position="129"/>
    </location>
</feature>
<evidence type="ECO:0000256" key="6">
    <source>
        <dbReference type="SAM" id="Phobius"/>
    </source>
</evidence>
<reference evidence="7" key="1">
    <citation type="submission" date="2021-02" db="EMBL/GenBank/DDBJ databases">
        <authorList>
            <person name="Nowell W R."/>
        </authorList>
    </citation>
    <scope>NUCLEOTIDE SEQUENCE</scope>
</reference>
<feature type="transmembrane region" description="Helical" evidence="6">
    <location>
        <begin position="68"/>
        <end position="92"/>
    </location>
</feature>
<dbReference type="AlphaFoldDB" id="A0A814BTU0"/>
<dbReference type="PANTHER" id="PTHR21676:SF6">
    <property type="entry name" value="PROTEIN STUM"/>
    <property type="match status" value="1"/>
</dbReference>
<evidence type="ECO:0000256" key="2">
    <source>
        <dbReference type="ARBA" id="ARBA00022692"/>
    </source>
</evidence>
<accession>A0A814BTU0</accession>
<dbReference type="Pfam" id="PF15795">
    <property type="entry name" value="Spec3"/>
    <property type="match status" value="1"/>
</dbReference>
<keyword evidence="3 6" id="KW-1133">Transmembrane helix</keyword>
<evidence type="ECO:0000256" key="5">
    <source>
        <dbReference type="SAM" id="MobiDB-lite"/>
    </source>
</evidence>
<gene>
    <name evidence="7" type="ORF">XAT740_LOCUS9583</name>
</gene>
<keyword evidence="8" id="KW-1185">Reference proteome</keyword>